<evidence type="ECO:0000313" key="2">
    <source>
        <dbReference type="EMBL" id="KAK4117725.1"/>
    </source>
</evidence>
<reference evidence="2" key="1">
    <citation type="journal article" date="2023" name="Mol. Phylogenet. Evol.">
        <title>Genome-scale phylogeny and comparative genomics of the fungal order Sordariales.</title>
        <authorList>
            <person name="Hensen N."/>
            <person name="Bonometti L."/>
            <person name="Westerberg I."/>
            <person name="Brannstrom I.O."/>
            <person name="Guillou S."/>
            <person name="Cros-Aarteil S."/>
            <person name="Calhoun S."/>
            <person name="Haridas S."/>
            <person name="Kuo A."/>
            <person name="Mondo S."/>
            <person name="Pangilinan J."/>
            <person name="Riley R."/>
            <person name="LaButti K."/>
            <person name="Andreopoulos B."/>
            <person name="Lipzen A."/>
            <person name="Chen C."/>
            <person name="Yan M."/>
            <person name="Daum C."/>
            <person name="Ng V."/>
            <person name="Clum A."/>
            <person name="Steindorff A."/>
            <person name="Ohm R.A."/>
            <person name="Martin F."/>
            <person name="Silar P."/>
            <person name="Natvig D.O."/>
            <person name="Lalanne C."/>
            <person name="Gautier V."/>
            <person name="Ament-Velasquez S.L."/>
            <person name="Kruys A."/>
            <person name="Hutchinson M.I."/>
            <person name="Powell A.J."/>
            <person name="Barry K."/>
            <person name="Miller A.N."/>
            <person name="Grigoriev I.V."/>
            <person name="Debuchy R."/>
            <person name="Gladieux P."/>
            <person name="Hiltunen Thoren M."/>
            <person name="Johannesson H."/>
        </authorList>
    </citation>
    <scope>NUCLEOTIDE SEQUENCE</scope>
    <source>
        <strain evidence="2">CBS 508.74</strain>
    </source>
</reference>
<protein>
    <recommendedName>
        <fullName evidence="1">Arb2 domain-containing protein</fullName>
    </recommendedName>
</protein>
<dbReference type="GO" id="GO:0005634">
    <property type="term" value="C:nucleus"/>
    <property type="evidence" value="ECO:0007669"/>
    <property type="project" value="TreeGrafter"/>
</dbReference>
<dbReference type="Proteomes" id="UP001302812">
    <property type="component" value="Unassembled WGS sequence"/>
</dbReference>
<organism evidence="2 3">
    <name type="scientific">Canariomyces notabilis</name>
    <dbReference type="NCBI Taxonomy" id="2074819"/>
    <lineage>
        <taxon>Eukaryota</taxon>
        <taxon>Fungi</taxon>
        <taxon>Dikarya</taxon>
        <taxon>Ascomycota</taxon>
        <taxon>Pezizomycotina</taxon>
        <taxon>Sordariomycetes</taxon>
        <taxon>Sordariomycetidae</taxon>
        <taxon>Sordariales</taxon>
        <taxon>Chaetomiaceae</taxon>
        <taxon>Canariomyces</taxon>
    </lineage>
</organism>
<dbReference type="PANTHER" id="PTHR21357">
    <property type="entry name" value="FAM172 FAMILY PROTEIN HOMOLOG CG10038"/>
    <property type="match status" value="1"/>
</dbReference>
<name>A0AAN6YXH2_9PEZI</name>
<dbReference type="PANTHER" id="PTHR21357:SF4">
    <property type="entry name" value="FAM172 FAMILY PROTEIN HOMOLOG CG10038"/>
    <property type="match status" value="1"/>
</dbReference>
<evidence type="ECO:0000259" key="1">
    <source>
        <dbReference type="Pfam" id="PF22749"/>
    </source>
</evidence>
<reference evidence="2" key="2">
    <citation type="submission" date="2023-05" db="EMBL/GenBank/DDBJ databases">
        <authorList>
            <consortium name="Lawrence Berkeley National Laboratory"/>
            <person name="Steindorff A."/>
            <person name="Hensen N."/>
            <person name="Bonometti L."/>
            <person name="Westerberg I."/>
            <person name="Brannstrom I.O."/>
            <person name="Guillou S."/>
            <person name="Cros-Aarteil S."/>
            <person name="Calhoun S."/>
            <person name="Haridas S."/>
            <person name="Kuo A."/>
            <person name="Mondo S."/>
            <person name="Pangilinan J."/>
            <person name="Riley R."/>
            <person name="Labutti K."/>
            <person name="Andreopoulos B."/>
            <person name="Lipzen A."/>
            <person name="Chen C."/>
            <person name="Yanf M."/>
            <person name="Daum C."/>
            <person name="Ng V."/>
            <person name="Clum A."/>
            <person name="Ohm R."/>
            <person name="Martin F."/>
            <person name="Silar P."/>
            <person name="Natvig D."/>
            <person name="Lalanne C."/>
            <person name="Gautier V."/>
            <person name="Ament-Velasquez S.L."/>
            <person name="Kruys A."/>
            <person name="Hutchinson M.I."/>
            <person name="Powell A.J."/>
            <person name="Barry K."/>
            <person name="Miller A.N."/>
            <person name="Grigoriev I.V."/>
            <person name="Debuchy R."/>
            <person name="Gladieux P."/>
            <person name="Thoren M.H."/>
            <person name="Johannesson H."/>
        </authorList>
    </citation>
    <scope>NUCLEOTIDE SEQUENCE</scope>
    <source>
        <strain evidence="2">CBS 508.74</strain>
    </source>
</reference>
<feature type="domain" description="Arb2" evidence="1">
    <location>
        <begin position="15"/>
        <end position="299"/>
    </location>
</feature>
<dbReference type="InterPro" id="IPR053858">
    <property type="entry name" value="Arb2_dom"/>
</dbReference>
<dbReference type="EMBL" id="MU853332">
    <property type="protein sequence ID" value="KAK4117725.1"/>
    <property type="molecule type" value="Genomic_DNA"/>
</dbReference>
<dbReference type="Pfam" id="PF22749">
    <property type="entry name" value="Arb2"/>
    <property type="match status" value="1"/>
</dbReference>
<sequence length="398" mass="43947">MFRRRWSGLPADPVFASDLTELGYFVNDVDEIRSIQNPGYYFKYFLTKNERWNERQRFAMNEAIAKIISSRLDAEGLTTITLPLGTPKTKPHVPIRISSDLHARSTRVVLLFGESAQEFGVLAHRVIGGPGGITKGSVLSFVQALKAQQSSATDPSPPGIILTNPGELWWWPEGKRGLTPTGRHSIPLSSAVHYGVYHDPDKNEIPENRTIAEHVACVLESVVETLVNKMAKLDVIAIGDVAEAVEEYLNDHAVWERIGHRMNTLVVLGGFYNSANFKCEGFKQFMSERGRAYVLHHMPLDNPVAGAGGNPKSACFTSFGCPVYSAGNAALTEMLLIETQSAVLKWIQQIALKGDGYKNEMFEIYGEEDGSCIENGEDSWGAWEGEAADETAIEKVEN</sequence>
<accession>A0AAN6YXH2</accession>
<evidence type="ECO:0000313" key="3">
    <source>
        <dbReference type="Proteomes" id="UP001302812"/>
    </source>
</evidence>
<dbReference type="AlphaFoldDB" id="A0AAN6YXH2"/>
<proteinExistence type="predicted"/>
<comment type="caution">
    <text evidence="2">The sequence shown here is derived from an EMBL/GenBank/DDBJ whole genome shotgun (WGS) entry which is preliminary data.</text>
</comment>
<dbReference type="GeneID" id="89934266"/>
<dbReference type="GO" id="GO:0035197">
    <property type="term" value="F:siRNA binding"/>
    <property type="evidence" value="ECO:0007669"/>
    <property type="project" value="TreeGrafter"/>
</dbReference>
<gene>
    <name evidence="2" type="ORF">N656DRAFT_57308</name>
</gene>
<dbReference type="GO" id="GO:0031048">
    <property type="term" value="P:regulatory ncRNA-mediated heterochromatin formation"/>
    <property type="evidence" value="ECO:0007669"/>
    <property type="project" value="TreeGrafter"/>
</dbReference>
<dbReference type="RefSeq" id="XP_064675295.1">
    <property type="nucleotide sequence ID" value="XM_064810141.1"/>
</dbReference>
<keyword evidence="3" id="KW-1185">Reference proteome</keyword>
<dbReference type="InterPro" id="IPR048263">
    <property type="entry name" value="Arb2"/>
</dbReference>